<accession>A0A077LX81</accession>
<comment type="caution">
    <text evidence="2">The sequence shown here is derived from an EMBL/GenBank/DDBJ whole genome shotgun (WGS) entry which is preliminary data.</text>
</comment>
<sequence length="281" mass="28631">MMTSAPREPSPIPSRPGRPGPVLVDGDGFTRRVLLSGEAVPWSDTGALGGYFSRCVGLLQPDAVLVDVATAWTPGPDRTDLLDAMHRQTRRGRALRTLLGDGASTLRVAEVLRAVAAATRLPVVAVIPSPGRWAALANGLAGVGDLPVDDDTVDAAAMYVAGALGTLADVEIAAILIDEGDAGADDLPDPDAYTPVANAAGHVGRSVWVRTDNAPAWASGDVPSVGCWIGAAPPTGTEGRPWGLVGPLGPVPGGSTGAPRIVAVPEDSDPDVVAAAVRSWE</sequence>
<dbReference type="STRING" id="1194083.BN12_270012"/>
<proteinExistence type="predicted"/>
<evidence type="ECO:0000313" key="2">
    <source>
        <dbReference type="EMBL" id="CCH78286.1"/>
    </source>
</evidence>
<feature type="compositionally biased region" description="Pro residues" evidence="1">
    <location>
        <begin position="8"/>
        <end position="19"/>
    </location>
</feature>
<dbReference type="Proteomes" id="UP000035721">
    <property type="component" value="Unassembled WGS sequence"/>
</dbReference>
<evidence type="ECO:0000256" key="1">
    <source>
        <dbReference type="SAM" id="MobiDB-lite"/>
    </source>
</evidence>
<evidence type="ECO:0000313" key="3">
    <source>
        <dbReference type="Proteomes" id="UP000035721"/>
    </source>
</evidence>
<reference evidence="2 3" key="1">
    <citation type="journal article" date="2013" name="ISME J.">
        <title>A metabolic model for members of the genus Tetrasphaera involved in enhanced biological phosphorus removal.</title>
        <authorList>
            <person name="Kristiansen R."/>
            <person name="Nguyen H.T.T."/>
            <person name="Saunders A.M."/>
            <person name="Nielsen J.L."/>
            <person name="Wimmer R."/>
            <person name="Le V.Q."/>
            <person name="McIlroy S.J."/>
            <person name="Petrovski S."/>
            <person name="Seviour R.J."/>
            <person name="Calteau A."/>
            <person name="Nielsen K.L."/>
            <person name="Nielsen P.H."/>
        </authorList>
    </citation>
    <scope>NUCLEOTIDE SEQUENCE [LARGE SCALE GENOMIC DNA]</scope>
    <source>
        <strain evidence="2 3">T1-X7</strain>
    </source>
</reference>
<name>A0A077LX81_9MICO</name>
<protein>
    <submittedName>
        <fullName evidence="2">Uncharacterized protein</fullName>
    </submittedName>
</protein>
<gene>
    <name evidence="2" type="ORF">BN12_270012</name>
</gene>
<feature type="region of interest" description="Disordered" evidence="1">
    <location>
        <begin position="1"/>
        <end position="21"/>
    </location>
</feature>
<keyword evidence="3" id="KW-1185">Reference proteome</keyword>
<organism evidence="2 3">
    <name type="scientific">Nostocoides japonicum T1-X7</name>
    <dbReference type="NCBI Taxonomy" id="1194083"/>
    <lineage>
        <taxon>Bacteria</taxon>
        <taxon>Bacillati</taxon>
        <taxon>Actinomycetota</taxon>
        <taxon>Actinomycetes</taxon>
        <taxon>Micrococcales</taxon>
        <taxon>Intrasporangiaceae</taxon>
        <taxon>Nostocoides</taxon>
    </lineage>
</organism>
<dbReference type="EMBL" id="CAJB01000190">
    <property type="protein sequence ID" value="CCH78286.1"/>
    <property type="molecule type" value="Genomic_DNA"/>
</dbReference>
<dbReference type="AlphaFoldDB" id="A0A077LX81"/>